<dbReference type="PANTHER" id="PTHR43320:SF3">
    <property type="entry name" value="CARBOHYDRATE KINASE PFKB DOMAIN-CONTAINING PROTEIN"/>
    <property type="match status" value="1"/>
</dbReference>
<gene>
    <name evidence="4 6" type="primary">gsk</name>
    <name evidence="6" type="ORF">theurythT_08960</name>
</gene>
<feature type="binding site" evidence="4">
    <location>
        <position position="402"/>
    </location>
    <ligand>
        <name>ATP</name>
        <dbReference type="ChEBI" id="CHEBI:30616"/>
    </ligand>
</feature>
<evidence type="ECO:0000259" key="5">
    <source>
        <dbReference type="Pfam" id="PF00294"/>
    </source>
</evidence>
<dbReference type="EC" id="2.7.1.73" evidence="4"/>
<accession>A0ABQ6H1T3</accession>
<dbReference type="InterPro" id="IPR011611">
    <property type="entry name" value="PfkB_dom"/>
</dbReference>
<dbReference type="Proteomes" id="UP001157133">
    <property type="component" value="Unassembled WGS sequence"/>
</dbReference>
<feature type="domain" description="Carbohydrate kinase PfkB" evidence="5">
    <location>
        <begin position="133"/>
        <end position="296"/>
    </location>
</feature>
<keyword evidence="7" id="KW-1185">Reference proteome</keyword>
<dbReference type="Pfam" id="PF00294">
    <property type="entry name" value="PfkB"/>
    <property type="match status" value="1"/>
</dbReference>
<keyword evidence="4" id="KW-0067">ATP-binding</keyword>
<evidence type="ECO:0000256" key="2">
    <source>
        <dbReference type="ARBA" id="ARBA00022679"/>
    </source>
</evidence>
<sequence length="434" mass="48759">MRFPGRRKHRHYFPIDKKDPLTHKLTNTVQLEHPYVVGLDQTIVDIEANVCSSVLEQFNLKKGLSQLVDSATAESLYNYLVEHDLINVQYAGGTIGNTMHNYSVLADDRSVLYGVMSQNISVGNYAYQYLCNTSSKVDLQHLQPVDGPIGRGFTLITEEGERTFAIDSGMMNRLSPDFINEDMIKNASAFVLSAYFTRCSGEDTLDKASLKAIEYANKHGVPVVLTLGTRFMIDERPQWWREFIQEHVQILAMNEEEADALVGTKDPLIAADKALELVDMVLCTAGPEGLYMAGYTDEKFKRKSEREYLPGSIPEFNKYEFSRPLRKAECEEPIKIYSHIAPYLGGPETIKNTNGAGDGALAALLHDISSNDFHKLNVKGSSKHLLPALTYSSLSQICKYANRVSFEVLTQNSPRLSKGLPEREDSLEHAYWEK</sequence>
<comment type="caution">
    <text evidence="6">The sequence shown here is derived from an EMBL/GenBank/DDBJ whole genome shotgun (WGS) entry which is preliminary data.</text>
</comment>
<evidence type="ECO:0000256" key="1">
    <source>
        <dbReference type="ARBA" id="ARBA00010688"/>
    </source>
</evidence>
<dbReference type="Gene3D" id="3.40.1190.20">
    <property type="match status" value="1"/>
</dbReference>
<dbReference type="InterPro" id="IPR046405">
    <property type="entry name" value="IngK"/>
</dbReference>
<comment type="catalytic activity">
    <reaction evidence="4">
        <text>guanosine + ATP = GMP + ADP + H(+)</text>
        <dbReference type="Rhea" id="RHEA:27710"/>
        <dbReference type="ChEBI" id="CHEBI:15378"/>
        <dbReference type="ChEBI" id="CHEBI:16750"/>
        <dbReference type="ChEBI" id="CHEBI:30616"/>
        <dbReference type="ChEBI" id="CHEBI:58115"/>
        <dbReference type="ChEBI" id="CHEBI:456216"/>
        <dbReference type="EC" id="2.7.1.73"/>
    </reaction>
</comment>
<feature type="binding site" evidence="4">
    <location>
        <position position="198"/>
    </location>
    <ligand>
        <name>GMP</name>
        <dbReference type="ChEBI" id="CHEBI:58115"/>
    </ligand>
</feature>
<dbReference type="InterPro" id="IPR029056">
    <property type="entry name" value="Ribokinase-like"/>
</dbReference>
<dbReference type="InterPro" id="IPR052700">
    <property type="entry name" value="Carb_kinase_PfkB-like"/>
</dbReference>
<evidence type="ECO:0000256" key="3">
    <source>
        <dbReference type="ARBA" id="ARBA00022777"/>
    </source>
</evidence>
<dbReference type="PANTHER" id="PTHR43320">
    <property type="entry name" value="SUGAR KINASE"/>
    <property type="match status" value="1"/>
</dbReference>
<dbReference type="EMBL" id="BSSU01000004">
    <property type="protein sequence ID" value="GLX81444.1"/>
    <property type="molecule type" value="Genomic_DNA"/>
</dbReference>
<comment type="function">
    <text evidence="4">Catalyzes the phosphorylation of guanosine and inosine to GMP and IMP, respectively.</text>
</comment>
<feature type="binding site" evidence="4">
    <location>
        <begin position="284"/>
        <end position="289"/>
    </location>
    <ligand>
        <name>ATP</name>
        <dbReference type="ChEBI" id="CHEBI:30616"/>
    </ligand>
</feature>
<dbReference type="GO" id="GO:0016301">
    <property type="term" value="F:kinase activity"/>
    <property type="evidence" value="ECO:0007669"/>
    <property type="project" value="UniProtKB-KW"/>
</dbReference>
<keyword evidence="4" id="KW-0460">Magnesium</keyword>
<organism evidence="6 7">
    <name type="scientific">Thalassotalea eurytherma</name>
    <dbReference type="NCBI Taxonomy" id="1144278"/>
    <lineage>
        <taxon>Bacteria</taxon>
        <taxon>Pseudomonadati</taxon>
        <taxon>Pseudomonadota</taxon>
        <taxon>Gammaproteobacteria</taxon>
        <taxon>Alteromonadales</taxon>
        <taxon>Colwelliaceae</taxon>
        <taxon>Thalassotalea</taxon>
    </lineage>
</organism>
<proteinExistence type="inferred from homology"/>
<comment type="catalytic activity">
    <reaction evidence="4">
        <text>inosine + ATP = IMP + ADP + H(+)</text>
        <dbReference type="Rhea" id="RHEA:21140"/>
        <dbReference type="ChEBI" id="CHEBI:15378"/>
        <dbReference type="ChEBI" id="CHEBI:17596"/>
        <dbReference type="ChEBI" id="CHEBI:30616"/>
        <dbReference type="ChEBI" id="CHEBI:58053"/>
        <dbReference type="ChEBI" id="CHEBI:456216"/>
        <dbReference type="EC" id="2.7.1.73"/>
    </reaction>
</comment>
<evidence type="ECO:0000313" key="7">
    <source>
        <dbReference type="Proteomes" id="UP001157133"/>
    </source>
</evidence>
<dbReference type="HAMAP" id="MF_02246">
    <property type="entry name" value="Gua_Ino_kinase"/>
    <property type="match status" value="1"/>
</dbReference>
<keyword evidence="3 4" id="KW-0418">Kinase</keyword>
<feature type="binding site" evidence="4">
    <location>
        <position position="357"/>
    </location>
    <ligand>
        <name>ATP</name>
        <dbReference type="ChEBI" id="CHEBI:30616"/>
    </ligand>
</feature>
<keyword evidence="4" id="KW-0547">Nucleotide-binding</keyword>
<evidence type="ECO:0000256" key="4">
    <source>
        <dbReference type="HAMAP-Rule" id="MF_02246"/>
    </source>
</evidence>
<comment type="similarity">
    <text evidence="1 4">Belongs to the carbohydrate kinase PfkB family.</text>
</comment>
<keyword evidence="4" id="KW-0660">Purine salvage</keyword>
<dbReference type="RefSeq" id="WP_284206780.1">
    <property type="nucleotide sequence ID" value="NZ_BSSU01000004.1"/>
</dbReference>
<feature type="binding site" evidence="4">
    <location>
        <begin position="40"/>
        <end position="45"/>
    </location>
    <ligand>
        <name>GMP</name>
        <dbReference type="ChEBI" id="CHEBI:58115"/>
    </ligand>
</feature>
<keyword evidence="2 4" id="KW-0808">Transferase</keyword>
<comment type="pathway">
    <text evidence="4">Purine metabolism; GMP biosynthesis via salvage pathway.</text>
</comment>
<reference evidence="6 7" key="1">
    <citation type="submission" date="2023-03" db="EMBL/GenBank/DDBJ databases">
        <title>Draft genome sequence of Thalassotalea eurytherma JCM 18482T.</title>
        <authorList>
            <person name="Sawabe T."/>
        </authorList>
    </citation>
    <scope>NUCLEOTIDE SEQUENCE [LARGE SCALE GENOMIC DNA]</scope>
    <source>
        <strain evidence="6 7">JCM 18482</strain>
    </source>
</reference>
<dbReference type="SUPFAM" id="SSF53613">
    <property type="entry name" value="Ribokinase-like"/>
    <property type="match status" value="1"/>
</dbReference>
<protein>
    <recommendedName>
        <fullName evidence="4">Guanosine-inosine kinase</fullName>
        <ecNumber evidence="4">2.7.1.73</ecNumber>
    </recommendedName>
</protein>
<feature type="binding site" evidence="4">
    <location>
        <begin position="93"/>
        <end position="97"/>
    </location>
    <ligand>
        <name>GMP</name>
        <dbReference type="ChEBI" id="CHEBI:58115"/>
    </ligand>
</feature>
<comment type="pathway">
    <text evidence="4">Purine metabolism; IMP biosynthesis via salvage pathway; IMP from inosine: step 1/1.</text>
</comment>
<name>A0ABQ6H1T3_9GAMM</name>
<evidence type="ECO:0000313" key="6">
    <source>
        <dbReference type="EMBL" id="GLX81444.1"/>
    </source>
</evidence>
<dbReference type="NCBIfam" id="NF011655">
    <property type="entry name" value="PRK15074.1"/>
    <property type="match status" value="1"/>
</dbReference>
<comment type="cofactor">
    <cofactor evidence="4">
        <name>Mg(2+)</name>
        <dbReference type="ChEBI" id="CHEBI:18420"/>
    </cofactor>
</comment>